<organism evidence="2 3">
    <name type="scientific">Oryza meyeriana var. granulata</name>
    <dbReference type="NCBI Taxonomy" id="110450"/>
    <lineage>
        <taxon>Eukaryota</taxon>
        <taxon>Viridiplantae</taxon>
        <taxon>Streptophyta</taxon>
        <taxon>Embryophyta</taxon>
        <taxon>Tracheophyta</taxon>
        <taxon>Spermatophyta</taxon>
        <taxon>Magnoliopsida</taxon>
        <taxon>Liliopsida</taxon>
        <taxon>Poales</taxon>
        <taxon>Poaceae</taxon>
        <taxon>BOP clade</taxon>
        <taxon>Oryzoideae</taxon>
        <taxon>Oryzeae</taxon>
        <taxon>Oryzinae</taxon>
        <taxon>Oryza</taxon>
        <taxon>Oryza meyeriana</taxon>
    </lineage>
</organism>
<name>A0A6G1DI13_9ORYZ</name>
<comment type="caution">
    <text evidence="2">The sequence shown here is derived from an EMBL/GenBank/DDBJ whole genome shotgun (WGS) entry which is preliminary data.</text>
</comment>
<feature type="compositionally biased region" description="Polar residues" evidence="1">
    <location>
        <begin position="44"/>
        <end position="54"/>
    </location>
</feature>
<feature type="region of interest" description="Disordered" evidence="1">
    <location>
        <begin position="1"/>
        <end position="58"/>
    </location>
</feature>
<feature type="compositionally biased region" description="Polar residues" evidence="1">
    <location>
        <begin position="106"/>
        <end position="117"/>
    </location>
</feature>
<accession>A0A6G1DI13</accession>
<evidence type="ECO:0000313" key="2">
    <source>
        <dbReference type="EMBL" id="KAF0911852.1"/>
    </source>
</evidence>
<dbReference type="EMBL" id="SPHZ02000006">
    <property type="protein sequence ID" value="KAF0911852.1"/>
    <property type="molecule type" value="Genomic_DNA"/>
</dbReference>
<proteinExistence type="predicted"/>
<gene>
    <name evidence="2" type="ORF">E2562_012335</name>
</gene>
<feature type="region of interest" description="Disordered" evidence="1">
    <location>
        <begin position="98"/>
        <end position="117"/>
    </location>
</feature>
<feature type="compositionally biased region" description="Basic and acidic residues" evidence="1">
    <location>
        <begin position="23"/>
        <end position="32"/>
    </location>
</feature>
<protein>
    <submittedName>
        <fullName evidence="2">Uncharacterized protein</fullName>
    </submittedName>
</protein>
<reference evidence="2 3" key="1">
    <citation type="submission" date="2019-11" db="EMBL/GenBank/DDBJ databases">
        <title>Whole genome sequence of Oryza granulata.</title>
        <authorList>
            <person name="Li W."/>
        </authorList>
    </citation>
    <scope>NUCLEOTIDE SEQUENCE [LARGE SCALE GENOMIC DNA]</scope>
    <source>
        <strain evidence="3">cv. Menghai</strain>
        <tissue evidence="2">Leaf</tissue>
    </source>
</reference>
<dbReference type="AlphaFoldDB" id="A0A6G1DI13"/>
<evidence type="ECO:0000256" key="1">
    <source>
        <dbReference type="SAM" id="MobiDB-lite"/>
    </source>
</evidence>
<keyword evidence="3" id="KW-1185">Reference proteome</keyword>
<evidence type="ECO:0000313" key="3">
    <source>
        <dbReference type="Proteomes" id="UP000479710"/>
    </source>
</evidence>
<dbReference type="Proteomes" id="UP000479710">
    <property type="component" value="Unassembled WGS sequence"/>
</dbReference>
<sequence length="117" mass="12390">MHAVTTSLTVKVAPNTARSKRGEHHDAARTDLGEDMPEMDTHVQMPSSHTTQSGDVGVSVGGRAADFFSSSSRHMRLSCATTVRSAKAKQVLATSCPPERHPVLSVSGQTALPTSLH</sequence>